<protein>
    <submittedName>
        <fullName evidence="3">Uncharacterized protein</fullName>
    </submittedName>
</protein>
<gene>
    <name evidence="3" type="ORF">JCM16777_1759</name>
</gene>
<feature type="compositionally biased region" description="Polar residues" evidence="1">
    <location>
        <begin position="138"/>
        <end position="163"/>
    </location>
</feature>
<evidence type="ECO:0000313" key="4">
    <source>
        <dbReference type="Proteomes" id="UP000321943"/>
    </source>
</evidence>
<organism evidence="3 4">
    <name type="scientific">Leptotrichia wadei</name>
    <dbReference type="NCBI Taxonomy" id="157687"/>
    <lineage>
        <taxon>Bacteria</taxon>
        <taxon>Fusobacteriati</taxon>
        <taxon>Fusobacteriota</taxon>
        <taxon>Fusobacteriia</taxon>
        <taxon>Fusobacteriales</taxon>
        <taxon>Leptotrichiaceae</taxon>
        <taxon>Leptotrichia</taxon>
    </lineage>
</organism>
<evidence type="ECO:0000256" key="2">
    <source>
        <dbReference type="SAM" id="SignalP"/>
    </source>
</evidence>
<sequence length="163" mass="18116">MKKLLLLMMMLVMSVIGTAAKKTLNRSFEGQYVRSTNTFTYVKDNLIFPNKTINYTVKDDSGLLDQIYNFIGSKYGVTDTDIIVLDVNGVVSNKNKTITIKKVTNYQIPEDRLHPSAFGLPSSSTTNTNTETNENTTGVSNDETKAPNTPNLNNTGSFFNQEN</sequence>
<feature type="compositionally biased region" description="Low complexity" evidence="1">
    <location>
        <begin position="125"/>
        <end position="137"/>
    </location>
</feature>
<feature type="region of interest" description="Disordered" evidence="1">
    <location>
        <begin position="114"/>
        <end position="163"/>
    </location>
</feature>
<dbReference type="KEGG" id="lwd:JCM16777_1759"/>
<proteinExistence type="predicted"/>
<evidence type="ECO:0000313" key="3">
    <source>
        <dbReference type="EMBL" id="BBM43498.1"/>
    </source>
</evidence>
<dbReference type="SUPFAM" id="SSF160374">
    <property type="entry name" value="RplX-like"/>
    <property type="match status" value="1"/>
</dbReference>
<name>A0A7U6QZM5_9FUSO</name>
<dbReference type="EMBL" id="AP019829">
    <property type="protein sequence ID" value="BBM43498.1"/>
    <property type="molecule type" value="Genomic_DNA"/>
</dbReference>
<accession>A0A7U6QZM5</accession>
<dbReference type="Proteomes" id="UP000321943">
    <property type="component" value="Chromosome"/>
</dbReference>
<feature type="chain" id="PRO_5031052389" evidence="2">
    <location>
        <begin position="20"/>
        <end position="163"/>
    </location>
</feature>
<feature type="signal peptide" evidence="2">
    <location>
        <begin position="1"/>
        <end position="19"/>
    </location>
</feature>
<dbReference type="AlphaFoldDB" id="A0A7U6QZM5"/>
<evidence type="ECO:0000256" key="1">
    <source>
        <dbReference type="SAM" id="MobiDB-lite"/>
    </source>
</evidence>
<reference evidence="3 4" key="1">
    <citation type="submission" date="2019-07" db="EMBL/GenBank/DDBJ databases">
        <title>Complete Genome Sequence of Leptotrichia wadei Strain JCM16777.</title>
        <authorList>
            <person name="Watanabe S."/>
            <person name="Cui L."/>
        </authorList>
    </citation>
    <scope>NUCLEOTIDE SEQUENCE [LARGE SCALE GENOMIC DNA]</scope>
    <source>
        <strain evidence="3 4">JCM16777</strain>
    </source>
</reference>
<keyword evidence="2" id="KW-0732">Signal</keyword>
<dbReference type="RefSeq" id="WP_018499681.1">
    <property type="nucleotide sequence ID" value="NZ_AP019829.2"/>
</dbReference>
<dbReference type="GeneID" id="84805063"/>